<organism evidence="2 3">
    <name type="scientific">Papaver nudicaule</name>
    <name type="common">Iceland poppy</name>
    <dbReference type="NCBI Taxonomy" id="74823"/>
    <lineage>
        <taxon>Eukaryota</taxon>
        <taxon>Viridiplantae</taxon>
        <taxon>Streptophyta</taxon>
        <taxon>Embryophyta</taxon>
        <taxon>Tracheophyta</taxon>
        <taxon>Spermatophyta</taxon>
        <taxon>Magnoliopsida</taxon>
        <taxon>Ranunculales</taxon>
        <taxon>Papaveraceae</taxon>
        <taxon>Papaveroideae</taxon>
        <taxon>Papaver</taxon>
    </lineage>
</organism>
<dbReference type="Proteomes" id="UP001177140">
    <property type="component" value="Unassembled WGS sequence"/>
</dbReference>
<feature type="repeat" description="ANK" evidence="1">
    <location>
        <begin position="153"/>
        <end position="179"/>
    </location>
</feature>
<comment type="caution">
    <text evidence="2">The sequence shown here is derived from an EMBL/GenBank/DDBJ whole genome shotgun (WGS) entry which is preliminary data.</text>
</comment>
<reference evidence="2" key="1">
    <citation type="submission" date="2022-03" db="EMBL/GenBank/DDBJ databases">
        <title>A functionally conserved STORR gene fusion in Papaver species that diverged 16.8 million years ago.</title>
        <authorList>
            <person name="Catania T."/>
        </authorList>
    </citation>
    <scope>NUCLEOTIDE SEQUENCE</scope>
    <source>
        <strain evidence="2">S-191538</strain>
    </source>
</reference>
<dbReference type="AlphaFoldDB" id="A0AA41SJI6"/>
<dbReference type="PANTHER" id="PTHR46224">
    <property type="entry name" value="ANKYRIN REPEAT FAMILY PROTEIN"/>
    <property type="match status" value="1"/>
</dbReference>
<protein>
    <submittedName>
        <fullName evidence="2">Uncharacterized protein</fullName>
    </submittedName>
</protein>
<dbReference type="SMART" id="SM00248">
    <property type="entry name" value="ANK"/>
    <property type="match status" value="4"/>
</dbReference>
<feature type="repeat" description="ANK" evidence="1">
    <location>
        <begin position="54"/>
        <end position="87"/>
    </location>
</feature>
<dbReference type="InterPro" id="IPR036770">
    <property type="entry name" value="Ankyrin_rpt-contain_sf"/>
</dbReference>
<dbReference type="Gene3D" id="1.25.40.20">
    <property type="entry name" value="Ankyrin repeat-containing domain"/>
    <property type="match status" value="1"/>
</dbReference>
<keyword evidence="1" id="KW-0040">ANK repeat</keyword>
<accession>A0AA41SJI6</accession>
<proteinExistence type="predicted"/>
<dbReference type="Pfam" id="PF13637">
    <property type="entry name" value="Ank_4"/>
    <property type="match status" value="1"/>
</dbReference>
<dbReference type="InterPro" id="IPR002110">
    <property type="entry name" value="Ankyrin_rpt"/>
</dbReference>
<evidence type="ECO:0000256" key="1">
    <source>
        <dbReference type="PROSITE-ProRule" id="PRU00023"/>
    </source>
</evidence>
<evidence type="ECO:0000313" key="2">
    <source>
        <dbReference type="EMBL" id="MCL7035158.1"/>
    </source>
</evidence>
<feature type="repeat" description="ANK" evidence="1">
    <location>
        <begin position="88"/>
        <end position="120"/>
    </location>
</feature>
<feature type="non-terminal residue" evidence="2">
    <location>
        <position position="179"/>
    </location>
</feature>
<gene>
    <name evidence="2" type="ORF">MKW94_008251</name>
</gene>
<dbReference type="PROSITE" id="PS50088">
    <property type="entry name" value="ANK_REPEAT"/>
    <property type="match status" value="4"/>
</dbReference>
<dbReference type="Pfam" id="PF12796">
    <property type="entry name" value="Ank_2"/>
    <property type="match status" value="1"/>
</dbReference>
<feature type="repeat" description="ANK" evidence="1">
    <location>
        <begin position="121"/>
        <end position="153"/>
    </location>
</feature>
<dbReference type="SUPFAM" id="SSF48403">
    <property type="entry name" value="Ankyrin repeat"/>
    <property type="match status" value="1"/>
</dbReference>
<sequence>MEFEGGLYNPSYSKLLLSAAHNGKLEHFKKLAEVLERMRGGGIKATLENVKDCGGYRALHYAAIGGSMNVLKYLLEEMKVDIDVKDGSGQTPLSCAAREGRLAAVEYLIQMGANPEITDDSNASPLHAAAVKGHKDILPLLLSKGINVDVMSDYGAALHLAVASGHHETVKVLLDHGAN</sequence>
<dbReference type="InterPro" id="IPR051616">
    <property type="entry name" value="Cul2-RING_E3_ligase_SR"/>
</dbReference>
<evidence type="ECO:0000313" key="3">
    <source>
        <dbReference type="Proteomes" id="UP001177140"/>
    </source>
</evidence>
<name>A0AA41SJI6_PAPNU</name>
<dbReference type="PANTHER" id="PTHR46224:SF6">
    <property type="entry name" value="ANKYRIN REPEAT FAMILY PROTEIN"/>
    <property type="match status" value="1"/>
</dbReference>
<dbReference type="PRINTS" id="PR01415">
    <property type="entry name" value="ANKYRIN"/>
</dbReference>
<dbReference type="PROSITE" id="PS50297">
    <property type="entry name" value="ANK_REP_REGION"/>
    <property type="match status" value="4"/>
</dbReference>
<dbReference type="EMBL" id="JAJJMA010153820">
    <property type="protein sequence ID" value="MCL7035158.1"/>
    <property type="molecule type" value="Genomic_DNA"/>
</dbReference>
<keyword evidence="3" id="KW-1185">Reference proteome</keyword>